<evidence type="ECO:0000313" key="1">
    <source>
        <dbReference type="EMBL" id="KAF9663258.1"/>
    </source>
</evidence>
<comment type="caution">
    <text evidence="1">The sequence shown here is derived from an EMBL/GenBank/DDBJ whole genome shotgun (WGS) entry which is preliminary data.</text>
</comment>
<keyword evidence="2" id="KW-1185">Reference proteome</keyword>
<reference evidence="1 2" key="1">
    <citation type="submission" date="2020-10" db="EMBL/GenBank/DDBJ databases">
        <title>Plant Genome Project.</title>
        <authorList>
            <person name="Zhang R.-G."/>
        </authorList>
    </citation>
    <scope>NUCLEOTIDE SEQUENCE [LARGE SCALE GENOMIC DNA]</scope>
    <source>
        <strain evidence="1">FAFU-HL-1</strain>
        <tissue evidence="1">Leaf</tissue>
    </source>
</reference>
<protein>
    <submittedName>
        <fullName evidence="1">Uncharacterized protein</fullName>
    </submittedName>
</protein>
<gene>
    <name evidence="1" type="ORF">SADUNF_Sadunf17G0019600</name>
</gene>
<name>A0A835J660_9ROSI</name>
<dbReference type="AlphaFoldDB" id="A0A835J660"/>
<accession>A0A835J660</accession>
<dbReference type="OrthoDB" id="10499339at2759"/>
<organism evidence="1 2">
    <name type="scientific">Salix dunnii</name>
    <dbReference type="NCBI Taxonomy" id="1413687"/>
    <lineage>
        <taxon>Eukaryota</taxon>
        <taxon>Viridiplantae</taxon>
        <taxon>Streptophyta</taxon>
        <taxon>Embryophyta</taxon>
        <taxon>Tracheophyta</taxon>
        <taxon>Spermatophyta</taxon>
        <taxon>Magnoliopsida</taxon>
        <taxon>eudicotyledons</taxon>
        <taxon>Gunneridae</taxon>
        <taxon>Pentapetalae</taxon>
        <taxon>rosids</taxon>
        <taxon>fabids</taxon>
        <taxon>Malpighiales</taxon>
        <taxon>Salicaceae</taxon>
        <taxon>Saliceae</taxon>
        <taxon>Salix</taxon>
    </lineage>
</organism>
<sequence>METNLQFSIYFNNFINIEYYWKYGVSPFKEDNQKQEHQKQGGGVGVLKRENEESGANIEVIGENNTNFCARLVCHGPVEEVWNSNIWVKDTADEAIYLREVWQNCKQRALMLKDIIYHRRPRYPYQLSLRIESIDGHIKSEETEFYIGTLFVQEDATAALGMGSIGLEDESGLKTYPGSRGADDD</sequence>
<dbReference type="EMBL" id="JADGMS010000017">
    <property type="protein sequence ID" value="KAF9663258.1"/>
    <property type="molecule type" value="Genomic_DNA"/>
</dbReference>
<proteinExistence type="predicted"/>
<dbReference type="Proteomes" id="UP000657918">
    <property type="component" value="Unassembled WGS sequence"/>
</dbReference>
<evidence type="ECO:0000313" key="2">
    <source>
        <dbReference type="Proteomes" id="UP000657918"/>
    </source>
</evidence>